<dbReference type="EMBL" id="CP146069">
    <property type="protein sequence ID" value="WWR47388.1"/>
    <property type="molecule type" value="Genomic_DNA"/>
</dbReference>
<protein>
    <submittedName>
        <fullName evidence="1">Crosslink repair DNA glycosylase YcaQ family protein</fullName>
    </submittedName>
</protein>
<proteinExistence type="predicted"/>
<accession>A0ABZ2HP21</accession>
<name>A0ABZ2HP21_9RHOB</name>
<dbReference type="Proteomes" id="UP001364156">
    <property type="component" value="Chromosome"/>
</dbReference>
<dbReference type="InterPro" id="IPR009351">
    <property type="entry name" value="AlkZ-like"/>
</dbReference>
<reference evidence="1 2" key="1">
    <citation type="submission" date="2023-10" db="EMBL/GenBank/DDBJ databases">
        <title>Roseovarius strain S88 nov., isolated from a marine algae.</title>
        <authorList>
            <person name="Lee M.W."/>
            <person name="Lee J.K."/>
            <person name="Kim J.M."/>
            <person name="Choi D.G."/>
            <person name="Baek J.H."/>
            <person name="Bayburt H."/>
            <person name="Jung J.J."/>
            <person name="Han D.M."/>
            <person name="Jeon C.O."/>
        </authorList>
    </citation>
    <scope>NUCLEOTIDE SEQUENCE [LARGE SCALE GENOMIC DNA]</scope>
    <source>
        <strain evidence="1 2">S88</strain>
    </source>
</reference>
<dbReference type="PANTHER" id="PTHR30528:SF0">
    <property type="entry name" value="CYTOPLASMIC PROTEIN"/>
    <property type="match status" value="1"/>
</dbReference>
<keyword evidence="2" id="KW-1185">Reference proteome</keyword>
<dbReference type="Pfam" id="PF06224">
    <property type="entry name" value="AlkZ-like"/>
    <property type="match status" value="1"/>
</dbReference>
<organism evidence="1 2">
    <name type="scientific">Roseovarius phycicola</name>
    <dbReference type="NCBI Taxonomy" id="3080976"/>
    <lineage>
        <taxon>Bacteria</taxon>
        <taxon>Pseudomonadati</taxon>
        <taxon>Pseudomonadota</taxon>
        <taxon>Alphaproteobacteria</taxon>
        <taxon>Rhodobacterales</taxon>
        <taxon>Roseobacteraceae</taxon>
        <taxon>Roseovarius</taxon>
    </lineage>
</organism>
<dbReference type="RefSeq" id="WP_338550218.1">
    <property type="nucleotide sequence ID" value="NZ_CP146069.1"/>
</dbReference>
<gene>
    <name evidence="1" type="ORF">RZ517_04185</name>
</gene>
<evidence type="ECO:0000313" key="2">
    <source>
        <dbReference type="Proteomes" id="UP001364156"/>
    </source>
</evidence>
<sequence length="188" mass="22308">MSGAWLCDQALDRLGMATTGEIQRFWDVMDAREAKRWTEQRKLVPLEVQGADGSWRAMWGADDIENRLVEAEAVSSHLRLLNPFDPAIRDRNRLERFFGFDYRNEMFVPKDKRRWGYYVYPLLEGERFIGRLELKANRDQGWMRVTGFWPEPRVKWTASRINKLERELSRFARLAGISDVDWEVPRPE</sequence>
<evidence type="ECO:0000313" key="1">
    <source>
        <dbReference type="EMBL" id="WWR47388.1"/>
    </source>
</evidence>
<dbReference type="PANTHER" id="PTHR30528">
    <property type="entry name" value="CYTOPLASMIC PROTEIN"/>
    <property type="match status" value="1"/>
</dbReference>